<protein>
    <submittedName>
        <fullName evidence="1">Uncharacterized protein</fullName>
    </submittedName>
</protein>
<evidence type="ECO:0000313" key="2">
    <source>
        <dbReference type="Proteomes" id="UP000001631"/>
    </source>
</evidence>
<dbReference type="AlphaFoldDB" id="C0NDV3"/>
<dbReference type="HOGENOM" id="CLU_1786350_0_0_1"/>
<evidence type="ECO:0000313" key="1">
    <source>
        <dbReference type="EMBL" id="EEH10401.1"/>
    </source>
</evidence>
<dbReference type="RefSeq" id="XP_045290881.1">
    <property type="nucleotide sequence ID" value="XM_045429095.1"/>
</dbReference>
<accession>C0NDV3</accession>
<organism evidence="1 2">
    <name type="scientific">Ajellomyces capsulatus (strain G186AR / H82 / ATCC MYA-2454 / RMSCC 2432)</name>
    <name type="common">Darling's disease fungus</name>
    <name type="synonym">Histoplasma capsulatum</name>
    <dbReference type="NCBI Taxonomy" id="447093"/>
    <lineage>
        <taxon>Eukaryota</taxon>
        <taxon>Fungi</taxon>
        <taxon>Dikarya</taxon>
        <taxon>Ascomycota</taxon>
        <taxon>Pezizomycotina</taxon>
        <taxon>Eurotiomycetes</taxon>
        <taxon>Eurotiomycetidae</taxon>
        <taxon>Onygenales</taxon>
        <taxon>Ajellomycetaceae</taxon>
        <taxon>Histoplasma</taxon>
    </lineage>
</organism>
<dbReference type="InParanoid" id="C0NDV3"/>
<dbReference type="EMBL" id="GG663364">
    <property type="protein sequence ID" value="EEH10401.1"/>
    <property type="molecule type" value="Genomic_DNA"/>
</dbReference>
<sequence length="145" mass="16888">MQYKRWTFRKETASRNTRKLEAASRFFFRDEEIRMEIEVHCELLRNAAVEKGNNYNHCTVPVHGIEELIDSSLYAVHLWGSSSPYSLRGSQGERTVGSRIVPVGSEEFSGNWYLSVSSSHFSRRLGDWLALKPLPERDTPYQQYR</sequence>
<name>C0NDV3_AJECG</name>
<dbReference type="GeneID" id="69035062"/>
<gene>
    <name evidence="1" type="ORF">HCBG_02046</name>
</gene>
<keyword evidence="2" id="KW-1185">Reference proteome</keyword>
<dbReference type="Proteomes" id="UP000001631">
    <property type="component" value="Unassembled WGS sequence"/>
</dbReference>
<proteinExistence type="predicted"/>
<reference evidence="1" key="1">
    <citation type="submission" date="2009-02" db="EMBL/GenBank/DDBJ databases">
        <title>The Genome Sequence of Ajellomyces capsulatus strain G186AR.</title>
        <authorList>
            <consortium name="The Broad Institute Genome Sequencing Platform"/>
            <person name="Champion M."/>
            <person name="Cuomo C."/>
            <person name="Ma L.-J."/>
            <person name="Henn M.R."/>
            <person name="Sil A."/>
            <person name="Goldman B."/>
            <person name="Young S.K."/>
            <person name="Kodira C.D."/>
            <person name="Zeng Q."/>
            <person name="Koehrsen M."/>
            <person name="Alvarado L."/>
            <person name="Berlin A."/>
            <person name="Borenstein D."/>
            <person name="Chen Z."/>
            <person name="Engels R."/>
            <person name="Freedman E."/>
            <person name="Gellesch M."/>
            <person name="Goldberg J."/>
            <person name="Griggs A."/>
            <person name="Gujja S."/>
            <person name="Heiman D."/>
            <person name="Hepburn T."/>
            <person name="Howarth C."/>
            <person name="Jen D."/>
            <person name="Larson L."/>
            <person name="Lewis B."/>
            <person name="Mehta T."/>
            <person name="Park D."/>
            <person name="Pearson M."/>
            <person name="Roberts A."/>
            <person name="Saif S."/>
            <person name="Shea T."/>
            <person name="Shenoy N."/>
            <person name="Sisk P."/>
            <person name="Stolte C."/>
            <person name="Sykes S."/>
            <person name="Walk T."/>
            <person name="White J."/>
            <person name="Yandava C."/>
            <person name="Klein B."/>
            <person name="McEwen J.G."/>
            <person name="Puccia R."/>
            <person name="Goldman G.H."/>
            <person name="Felipe M.S."/>
            <person name="Nino-Vega G."/>
            <person name="San-Blas G."/>
            <person name="Taylor J."/>
            <person name="Mendoza L."/>
            <person name="Galagan J."/>
            <person name="Nusbaum C."/>
            <person name="Birren B."/>
        </authorList>
    </citation>
    <scope>NUCLEOTIDE SEQUENCE</scope>
    <source>
        <strain evidence="1">G186AR</strain>
    </source>
</reference>